<dbReference type="GO" id="GO:0005525">
    <property type="term" value="F:GTP binding"/>
    <property type="evidence" value="ECO:0007669"/>
    <property type="project" value="UniProtKB-KW"/>
</dbReference>
<sequence>MSGDAATAAASSSPSMMTYFLANEATMSSNGLSTSPSPGGSASAPHNSRRTSVTHSDAEEVLLRRRRLSMRDREDTITPDTPKMGLFLSASTAEQPSREDELGSDCGEKPAVEGLDSEPVTDDEDAERSSNLSFPLSITDTLPPGSPAKPLHRNFSPGPLPTRSLASMRNVSSKSLVDTLSECENTPLDFRDRTLTRGKKTEIIRDPTVVESLDSSALSTQFIMPTIKMPSRRPFTARGKELGRLKVLVAGDSGIGKTSLIKSIIQANEDIVHVDPWVYTTPDSSVTSSFYGGKETVGATNTLTEIYGSTKPYPTWWSDFEDSRVLRRRKSTGETVLERNVCFVDTPGYGAGTSYSECIEPVVKYVERQLERTTSIMGGSEGDLLSFLTGNGSPQVDVVLYVILHRVKPVDIDFMRKLAGLTNVLPVIAKSDTLTTSQTTELKLSILNDLRNAGIRAFLFGKSADDVARGLPSCPPFTTSSAQAPDESMDASLLMSPEYVPPLVASELDELIGHLFDTDYAAWLRHSSTKKFLSWKANHPALNPTIIPNPSLTRSASAQLIRPRLPSYGSQSQIHSRSLVPVSGTGVGAGNSGTASSFVLARVADHTRREEHMAQLHLARWAADLQKSIKAEKDRLVPVDKTGKMLVKTTNGETMAVEPLVRFGVVGVVAMVVVNDISLAAPTNSSGDLTFGSEPPREPVKPAYIPPHLRHVASLPAAQASPYTLPQQYFPASAIFAHYGVVHGGTINPSINNHRLLAYVLIFLNQHPQYPDKIFVKSHLDLIFKRENGEELNPLLEGLLVPLFEEEKRGGGGNGGGGGGGGGARAFRFRGWARVAGAQRLVKGSEALIDMLIMKWRRDTPRRSGWKVQMLERERERERIAAGEATVTTTVEKSANGEKLVVENCVFKDDPDDEVEEEGKKAEKETKVEGTIAQKLEKTAPRSEMAWKNSLSVDWAVVTLELVDCDKGNPMHGPPVQLTAPAFVNFDDDNYNKKDDEKPQAEEKIVREKKPEKPIDEDIEELLASTDSISLAAAVEKKDADPVHRFGTDGADDAVLVNDDLDSASIPSSPLLEPSTPKKGSAVNLPAYALAKSWDDGALRLPEKNGQGLAVSSEDISASYMSAGASSVADDFAAMSATDTEAEESDRWSELSEHEREDEHWMAVERGGMAREVF</sequence>
<feature type="compositionally biased region" description="Basic and acidic residues" evidence="2">
    <location>
        <begin position="96"/>
        <end position="111"/>
    </location>
</feature>
<accession>A0AAD6IZ42</accession>
<evidence type="ECO:0000256" key="1">
    <source>
        <dbReference type="RuleBase" id="RU004560"/>
    </source>
</evidence>
<dbReference type="Gene3D" id="3.40.50.300">
    <property type="entry name" value="P-loop containing nucleotide triphosphate hydrolases"/>
    <property type="match status" value="1"/>
</dbReference>
<organism evidence="4 5">
    <name type="scientific">Drechslerella dactyloides</name>
    <name type="common">Nematode-trapping fungus</name>
    <name type="synonym">Arthrobotrys dactyloides</name>
    <dbReference type="NCBI Taxonomy" id="74499"/>
    <lineage>
        <taxon>Eukaryota</taxon>
        <taxon>Fungi</taxon>
        <taxon>Dikarya</taxon>
        <taxon>Ascomycota</taxon>
        <taxon>Pezizomycotina</taxon>
        <taxon>Orbiliomycetes</taxon>
        <taxon>Orbiliales</taxon>
        <taxon>Orbiliaceae</taxon>
        <taxon>Drechslerella</taxon>
    </lineage>
</organism>
<keyword evidence="1" id="KW-0547">Nucleotide-binding</keyword>
<comment type="caution">
    <text evidence="4">The sequence shown here is derived from an EMBL/GenBank/DDBJ whole genome shotgun (WGS) entry which is preliminary data.</text>
</comment>
<dbReference type="EMBL" id="JAQGDS010000004">
    <property type="protein sequence ID" value="KAJ6260957.1"/>
    <property type="molecule type" value="Genomic_DNA"/>
</dbReference>
<evidence type="ECO:0000313" key="5">
    <source>
        <dbReference type="Proteomes" id="UP001221413"/>
    </source>
</evidence>
<dbReference type="PROSITE" id="PS51719">
    <property type="entry name" value="G_SEPTIN"/>
    <property type="match status" value="1"/>
</dbReference>
<feature type="compositionally biased region" description="Basic and acidic residues" evidence="2">
    <location>
        <begin position="56"/>
        <end position="76"/>
    </location>
</feature>
<proteinExistence type="inferred from homology"/>
<dbReference type="Pfam" id="PF00735">
    <property type="entry name" value="Septin"/>
    <property type="match status" value="1"/>
</dbReference>
<evidence type="ECO:0000256" key="2">
    <source>
        <dbReference type="SAM" id="MobiDB-lite"/>
    </source>
</evidence>
<keyword evidence="1" id="KW-0342">GTP-binding</keyword>
<dbReference type="PANTHER" id="PTHR18884">
    <property type="entry name" value="SEPTIN"/>
    <property type="match status" value="1"/>
</dbReference>
<feature type="compositionally biased region" description="Acidic residues" evidence="2">
    <location>
        <begin position="115"/>
        <end position="126"/>
    </location>
</feature>
<dbReference type="AlphaFoldDB" id="A0AAD6IZ42"/>
<feature type="compositionally biased region" description="Basic and acidic residues" evidence="2">
    <location>
        <begin position="1145"/>
        <end position="1159"/>
    </location>
</feature>
<dbReference type="InterPro" id="IPR046707">
    <property type="entry name" value="DUF6780"/>
</dbReference>
<protein>
    <submittedName>
        <fullName evidence="4">Septin-4</fullName>
    </submittedName>
</protein>
<name>A0AAD6IZ42_DREDA</name>
<evidence type="ECO:0000259" key="3">
    <source>
        <dbReference type="PROSITE" id="PS51719"/>
    </source>
</evidence>
<feature type="compositionally biased region" description="Polar residues" evidence="2">
    <location>
        <begin position="129"/>
        <end position="140"/>
    </location>
</feature>
<gene>
    <name evidence="4" type="ORF">Dda_3618</name>
</gene>
<dbReference type="Proteomes" id="UP001221413">
    <property type="component" value="Unassembled WGS sequence"/>
</dbReference>
<dbReference type="Pfam" id="PF20571">
    <property type="entry name" value="DUF6780"/>
    <property type="match status" value="1"/>
</dbReference>
<comment type="similarity">
    <text evidence="1">Belongs to the TRAFAC class TrmE-Era-EngA-EngB-Septin-like GTPase superfamily. Septin GTPase family.</text>
</comment>
<dbReference type="SUPFAM" id="SSF52540">
    <property type="entry name" value="P-loop containing nucleoside triphosphate hydrolases"/>
    <property type="match status" value="1"/>
</dbReference>
<feature type="region of interest" description="Disordered" evidence="2">
    <location>
        <begin position="1135"/>
        <end position="1159"/>
    </location>
</feature>
<dbReference type="InterPro" id="IPR030379">
    <property type="entry name" value="G_SEPTIN_dom"/>
</dbReference>
<evidence type="ECO:0000313" key="4">
    <source>
        <dbReference type="EMBL" id="KAJ6260957.1"/>
    </source>
</evidence>
<feature type="compositionally biased region" description="Low complexity" evidence="2">
    <location>
        <begin position="28"/>
        <end position="46"/>
    </location>
</feature>
<reference evidence="4" key="1">
    <citation type="submission" date="2023-01" db="EMBL/GenBank/DDBJ databases">
        <title>The chitinases involved in constricting ring structure development in the nematode-trapping fungus Drechslerella dactyloides.</title>
        <authorList>
            <person name="Wang R."/>
            <person name="Zhang L."/>
            <person name="Tang P."/>
            <person name="Li S."/>
            <person name="Liang L."/>
        </authorList>
    </citation>
    <scope>NUCLEOTIDE SEQUENCE</scope>
    <source>
        <strain evidence="4">YMF1.00031</strain>
    </source>
</reference>
<feature type="region of interest" description="Disordered" evidence="2">
    <location>
        <begin position="28"/>
        <end position="164"/>
    </location>
</feature>
<feature type="domain" description="Septin-type G" evidence="3">
    <location>
        <begin position="241"/>
        <end position="542"/>
    </location>
</feature>
<keyword evidence="5" id="KW-1185">Reference proteome</keyword>
<dbReference type="InterPro" id="IPR027417">
    <property type="entry name" value="P-loop_NTPase"/>
</dbReference>